<dbReference type="EMBL" id="WSEL01000003">
    <property type="protein sequence ID" value="MVQ28130.1"/>
    <property type="molecule type" value="Genomic_DNA"/>
</dbReference>
<evidence type="ECO:0000313" key="2">
    <source>
        <dbReference type="Proteomes" id="UP000469385"/>
    </source>
</evidence>
<protein>
    <submittedName>
        <fullName evidence="1">Uncharacterized protein</fullName>
    </submittedName>
</protein>
<sequence length="81" mass="9026">MQLDIYRRPEPEHKLSFMAVPAGQPIPQEVDNVDWKLVATATELDVEAAHLVEYAIDDPGPQIREKGYAITSVTHQLLDGS</sequence>
<dbReference type="RefSeq" id="WP_157396270.1">
    <property type="nucleotide sequence ID" value="NZ_WSEL01000003.1"/>
</dbReference>
<accession>A0A6N8IPA0</accession>
<keyword evidence="2" id="KW-1185">Reference proteome</keyword>
<organism evidence="1 2">
    <name type="scientific">Ramlibacter pinisoli</name>
    <dbReference type="NCBI Taxonomy" id="2682844"/>
    <lineage>
        <taxon>Bacteria</taxon>
        <taxon>Pseudomonadati</taxon>
        <taxon>Pseudomonadota</taxon>
        <taxon>Betaproteobacteria</taxon>
        <taxon>Burkholderiales</taxon>
        <taxon>Comamonadaceae</taxon>
        <taxon>Ramlibacter</taxon>
    </lineage>
</organism>
<dbReference type="Proteomes" id="UP000469385">
    <property type="component" value="Unassembled WGS sequence"/>
</dbReference>
<proteinExistence type="predicted"/>
<evidence type="ECO:0000313" key="1">
    <source>
        <dbReference type="EMBL" id="MVQ28130.1"/>
    </source>
</evidence>
<gene>
    <name evidence="1" type="ORF">GON04_01615</name>
</gene>
<reference evidence="1 2" key="1">
    <citation type="submission" date="2019-12" db="EMBL/GenBank/DDBJ databases">
        <authorList>
            <person name="Huq M.A."/>
        </authorList>
    </citation>
    <scope>NUCLEOTIDE SEQUENCE [LARGE SCALE GENOMIC DNA]</scope>
    <source>
        <strain evidence="1 2">MAH-25</strain>
    </source>
</reference>
<comment type="caution">
    <text evidence="1">The sequence shown here is derived from an EMBL/GenBank/DDBJ whole genome shotgun (WGS) entry which is preliminary data.</text>
</comment>
<name>A0A6N8IPA0_9BURK</name>
<dbReference type="InterPro" id="IPR046137">
    <property type="entry name" value="DUF6139"/>
</dbReference>
<dbReference type="Pfam" id="PF19636">
    <property type="entry name" value="DUF6139"/>
    <property type="match status" value="1"/>
</dbReference>
<dbReference type="AlphaFoldDB" id="A0A6N8IPA0"/>